<keyword evidence="6" id="KW-0812">Transmembrane</keyword>
<dbReference type="InterPro" id="IPR051489">
    <property type="entry name" value="ADAM_Metalloproteinase"/>
</dbReference>
<dbReference type="PROSITE" id="PS50215">
    <property type="entry name" value="ADAM_MEPRO"/>
    <property type="match status" value="1"/>
</dbReference>
<dbReference type="GO" id="GO:0006509">
    <property type="term" value="P:membrane protein ectodomain proteolysis"/>
    <property type="evidence" value="ECO:0007669"/>
    <property type="project" value="TreeGrafter"/>
</dbReference>
<dbReference type="AlphaFoldDB" id="A0A2T7P3Z8"/>
<dbReference type="Pfam" id="PF21299">
    <property type="entry name" value="ADAM10_Cys-rich"/>
    <property type="match status" value="1"/>
</dbReference>
<dbReference type="EMBL" id="PZQS01000006">
    <property type="protein sequence ID" value="PVD28131.1"/>
    <property type="molecule type" value="Genomic_DNA"/>
</dbReference>
<evidence type="ECO:0000256" key="3">
    <source>
        <dbReference type="ARBA" id="ARBA00022685"/>
    </source>
</evidence>
<accession>A0A2T7P3Z8</accession>
<dbReference type="GO" id="GO:0005886">
    <property type="term" value="C:plasma membrane"/>
    <property type="evidence" value="ECO:0007669"/>
    <property type="project" value="TreeGrafter"/>
</dbReference>
<dbReference type="PANTHER" id="PTHR45702:SF2">
    <property type="entry name" value="KUZBANIAN, ISOFORM A"/>
    <property type="match status" value="1"/>
</dbReference>
<dbReference type="EC" id="3.4.24.81" evidence="2"/>
<comment type="catalytic activity">
    <reaction evidence="1">
        <text>Endopeptidase of broad specificity.</text>
        <dbReference type="EC" id="3.4.24.81"/>
    </reaction>
</comment>
<name>A0A2T7P3Z8_POMCA</name>
<evidence type="ECO:0000259" key="8">
    <source>
        <dbReference type="PROSITE" id="PS50215"/>
    </source>
</evidence>
<dbReference type="OrthoDB" id="2149267at2759"/>
<keyword evidence="3" id="KW-0165">Cleavage on pair of basic residues</keyword>
<gene>
    <name evidence="9" type="ORF">C0Q70_10715</name>
</gene>
<keyword evidence="6" id="KW-0472">Membrane</keyword>
<comment type="caution">
    <text evidence="4">Lacks conserved residue(s) required for the propagation of feature annotation.</text>
</comment>
<protein>
    <recommendedName>
        <fullName evidence="2">ADAM10 endopeptidase</fullName>
        <ecNumber evidence="2">3.4.24.81</ecNumber>
    </recommendedName>
</protein>
<feature type="compositionally biased region" description="Basic and acidic residues" evidence="5">
    <location>
        <begin position="759"/>
        <end position="771"/>
    </location>
</feature>
<feature type="binding site" evidence="4">
    <location>
        <position position="409"/>
    </location>
    <ligand>
        <name>Zn(2+)</name>
        <dbReference type="ChEBI" id="CHEBI:29105"/>
        <note>catalytic</note>
    </ligand>
</feature>
<feature type="binding site" evidence="4">
    <location>
        <position position="413"/>
    </location>
    <ligand>
        <name>Zn(2+)</name>
        <dbReference type="ChEBI" id="CHEBI:29105"/>
        <note>catalytic</note>
    </ligand>
</feature>
<dbReference type="InterPro" id="IPR001762">
    <property type="entry name" value="Disintegrin_dom"/>
</dbReference>
<dbReference type="InterPro" id="IPR024079">
    <property type="entry name" value="MetalloPept_cat_dom_sf"/>
</dbReference>
<keyword evidence="4" id="KW-0479">Metal-binding</keyword>
<dbReference type="Proteomes" id="UP000245119">
    <property type="component" value="Linkage Group LG6"/>
</dbReference>
<dbReference type="Pfam" id="PF13574">
    <property type="entry name" value="Reprolysin_2"/>
    <property type="match status" value="1"/>
</dbReference>
<evidence type="ECO:0000313" key="10">
    <source>
        <dbReference type="Proteomes" id="UP000245119"/>
    </source>
</evidence>
<evidence type="ECO:0000256" key="4">
    <source>
        <dbReference type="PROSITE-ProRule" id="PRU00276"/>
    </source>
</evidence>
<feature type="region of interest" description="Disordered" evidence="5">
    <location>
        <begin position="759"/>
        <end position="844"/>
    </location>
</feature>
<reference evidence="9 10" key="1">
    <citation type="submission" date="2018-04" db="EMBL/GenBank/DDBJ databases">
        <title>The genome of golden apple snail Pomacea canaliculata provides insight into stress tolerance and invasive adaptation.</title>
        <authorList>
            <person name="Liu C."/>
            <person name="Liu B."/>
            <person name="Ren Y."/>
            <person name="Zhang Y."/>
            <person name="Wang H."/>
            <person name="Li S."/>
            <person name="Jiang F."/>
            <person name="Yin L."/>
            <person name="Zhang G."/>
            <person name="Qian W."/>
            <person name="Fan W."/>
        </authorList>
    </citation>
    <scope>NUCLEOTIDE SEQUENCE [LARGE SCALE GENOMIC DNA]</scope>
    <source>
        <strain evidence="9">SZHN2017</strain>
        <tissue evidence="9">Muscle</tissue>
    </source>
</reference>
<dbReference type="InterPro" id="IPR036436">
    <property type="entry name" value="Disintegrin_dom_sf"/>
</dbReference>
<evidence type="ECO:0000259" key="7">
    <source>
        <dbReference type="PROSITE" id="PS50214"/>
    </source>
</evidence>
<sequence>MKERESAKLNDYILDFRPLTYDRVAVHNNHHRVRRSLDSDLHIRFNAYERDFQLRLQPAEGIFSNDHKVYRDGVGIHTADTSFIYQGTVQGDPHSSVHLSVHNGSIEGHIKVDGSLFHIEPASKYLNSPIFHTVIYPDTHLDKDPYRARREAEVGSCALDHLQEWMAASSQLEEPAHISKRAILQKDMLMTEDEQLNQPYHMYSADNNAAANIRVKRADDTKKTCSLHMIADPLLFDFFKNKRRGQTVTDDLAEEDIIGFFSAHVKAISDIYSTTFFETYDKSMNYTGIRFQIHRTTIMNPTKSSTSTCGTYRTEYCANNLDVSNFLDLTSLDNHDNFCLAFTFTYRDFSGGTLGLAWVATEQSIQSGVCGRHSTFTGGKEKSLNTGIVTIINFGKTVPNRVSQLTFAHEAGHNFGSPHDIGSDECAPYGTRRSDASDGNYIMFPSATGGDQPHNDDFSRCSKDNMTRILKQVFQGYALHASLVTSDEAFCGNKITEPGEQCDCGFENECNTATSCCVPRKEGQNDGNMCKLNSGAECSPDSGPCCKEGCKLIQPNETVECQAETNCSYASQCKYPFLGTPRHKPDGNFCNTFTKVCSKGECIAPLCKRISWEECFLTSETGNAADFCYVACKNNVSGVCVSSSNSDALAKAENIDFKRLLEEAAKNRGSDPSKPQLTLPPGSACDNYRGYCDAFHKCQRVDAQGPFNQLTNLIFNPVTLGRVKDWIVEYWWAVLLMCVGLVVFMGGFIKLFGYNTPSEDPKYKPSREQRARAQGNARGNAKQSSHPQCISSQSVTEGPPAYHTNVDMAHYGPHGRQNPYDRMSTGYGTQNHYDRISSSHGSRQ</sequence>
<evidence type="ECO:0000256" key="2">
    <source>
        <dbReference type="ARBA" id="ARBA00012332"/>
    </source>
</evidence>
<evidence type="ECO:0000256" key="5">
    <source>
        <dbReference type="SAM" id="MobiDB-lite"/>
    </source>
</evidence>
<feature type="compositionally biased region" description="Polar residues" evidence="5">
    <location>
        <begin position="782"/>
        <end position="796"/>
    </location>
</feature>
<feature type="transmembrane region" description="Helical" evidence="6">
    <location>
        <begin position="730"/>
        <end position="752"/>
    </location>
</feature>
<feature type="active site" evidence="4">
    <location>
        <position position="410"/>
    </location>
</feature>
<dbReference type="GO" id="GO:0046872">
    <property type="term" value="F:metal ion binding"/>
    <property type="evidence" value="ECO:0007669"/>
    <property type="project" value="UniProtKB-KW"/>
</dbReference>
<dbReference type="SMART" id="SM00050">
    <property type="entry name" value="DISIN"/>
    <property type="match status" value="1"/>
</dbReference>
<feature type="domain" description="Peptidase M12B" evidence="8">
    <location>
        <begin position="223"/>
        <end position="472"/>
    </location>
</feature>
<feature type="binding site" evidence="4">
    <location>
        <position position="419"/>
    </location>
    <ligand>
        <name>Zn(2+)</name>
        <dbReference type="ChEBI" id="CHEBI:29105"/>
        <note>catalytic</note>
    </ligand>
</feature>
<evidence type="ECO:0000256" key="1">
    <source>
        <dbReference type="ARBA" id="ARBA00001809"/>
    </source>
</evidence>
<evidence type="ECO:0000313" key="9">
    <source>
        <dbReference type="EMBL" id="PVD28131.1"/>
    </source>
</evidence>
<dbReference type="GO" id="GO:0004222">
    <property type="term" value="F:metalloendopeptidase activity"/>
    <property type="evidence" value="ECO:0007669"/>
    <property type="project" value="InterPro"/>
</dbReference>
<feature type="domain" description="Disintegrin" evidence="7">
    <location>
        <begin position="488"/>
        <end position="588"/>
    </location>
</feature>
<evidence type="ECO:0000256" key="6">
    <source>
        <dbReference type="SAM" id="Phobius"/>
    </source>
</evidence>
<comment type="caution">
    <text evidence="9">The sequence shown here is derived from an EMBL/GenBank/DDBJ whole genome shotgun (WGS) entry which is preliminary data.</text>
</comment>
<organism evidence="9 10">
    <name type="scientific">Pomacea canaliculata</name>
    <name type="common">Golden apple snail</name>
    <dbReference type="NCBI Taxonomy" id="400727"/>
    <lineage>
        <taxon>Eukaryota</taxon>
        <taxon>Metazoa</taxon>
        <taxon>Spiralia</taxon>
        <taxon>Lophotrochozoa</taxon>
        <taxon>Mollusca</taxon>
        <taxon>Gastropoda</taxon>
        <taxon>Caenogastropoda</taxon>
        <taxon>Architaenioglossa</taxon>
        <taxon>Ampullarioidea</taxon>
        <taxon>Ampullariidae</taxon>
        <taxon>Pomacea</taxon>
    </lineage>
</organism>
<dbReference type="Gene3D" id="4.10.70.10">
    <property type="entry name" value="Disintegrin domain"/>
    <property type="match status" value="1"/>
</dbReference>
<keyword evidence="10" id="KW-1185">Reference proteome</keyword>
<dbReference type="PROSITE" id="PS50214">
    <property type="entry name" value="DISINTEGRIN_2"/>
    <property type="match status" value="1"/>
</dbReference>
<keyword evidence="6" id="KW-1133">Transmembrane helix</keyword>
<feature type="compositionally biased region" description="Low complexity" evidence="5">
    <location>
        <begin position="772"/>
        <end position="781"/>
    </location>
</feature>
<dbReference type="InterPro" id="IPR049038">
    <property type="entry name" value="ADAM10_Cys-rich"/>
</dbReference>
<keyword evidence="4" id="KW-0862">Zinc</keyword>
<dbReference type="SUPFAM" id="SSF55486">
    <property type="entry name" value="Metalloproteases ('zincins'), catalytic domain"/>
    <property type="match status" value="1"/>
</dbReference>
<dbReference type="Gene3D" id="3.40.390.10">
    <property type="entry name" value="Collagenase (Catalytic Domain)"/>
    <property type="match status" value="1"/>
</dbReference>
<proteinExistence type="predicted"/>
<dbReference type="GO" id="GO:0007219">
    <property type="term" value="P:Notch signaling pathway"/>
    <property type="evidence" value="ECO:0007669"/>
    <property type="project" value="TreeGrafter"/>
</dbReference>
<dbReference type="InterPro" id="IPR001590">
    <property type="entry name" value="Peptidase_M12B"/>
</dbReference>
<dbReference type="PANTHER" id="PTHR45702">
    <property type="entry name" value="ADAM10/ADAM17 METALLOPEPTIDASE FAMILY MEMBER"/>
    <property type="match status" value="1"/>
</dbReference>